<evidence type="ECO:0000313" key="1">
    <source>
        <dbReference type="EMBL" id="KAI3749440.1"/>
    </source>
</evidence>
<dbReference type="EMBL" id="CM042012">
    <property type="protein sequence ID" value="KAI3749440.1"/>
    <property type="molecule type" value="Genomic_DNA"/>
</dbReference>
<dbReference type="Proteomes" id="UP001055811">
    <property type="component" value="Linkage Group LG04"/>
</dbReference>
<sequence length="69" mass="7877">MPSAPSTFFLRLLASLATASRLLSLTVSHLLSPTTASRHLRRLHLDWDEYKSSKSHGENRESENCQMRH</sequence>
<comment type="caution">
    <text evidence="1">The sequence shown here is derived from an EMBL/GenBank/DDBJ whole genome shotgun (WGS) entry which is preliminary data.</text>
</comment>
<proteinExistence type="predicted"/>
<name>A0ACB9DSP4_CICIN</name>
<reference evidence="1 2" key="2">
    <citation type="journal article" date="2022" name="Mol. Ecol. Resour.">
        <title>The genomes of chicory, endive, great burdock and yacon provide insights into Asteraceae paleo-polyploidization history and plant inulin production.</title>
        <authorList>
            <person name="Fan W."/>
            <person name="Wang S."/>
            <person name="Wang H."/>
            <person name="Wang A."/>
            <person name="Jiang F."/>
            <person name="Liu H."/>
            <person name="Zhao H."/>
            <person name="Xu D."/>
            <person name="Zhang Y."/>
        </authorList>
    </citation>
    <scope>NUCLEOTIDE SEQUENCE [LARGE SCALE GENOMIC DNA]</scope>
    <source>
        <strain evidence="2">cv. Punajuju</strain>
        <tissue evidence="1">Leaves</tissue>
    </source>
</reference>
<gene>
    <name evidence="1" type="ORF">L2E82_20052</name>
</gene>
<keyword evidence="2" id="KW-1185">Reference proteome</keyword>
<accession>A0ACB9DSP4</accession>
<evidence type="ECO:0000313" key="2">
    <source>
        <dbReference type="Proteomes" id="UP001055811"/>
    </source>
</evidence>
<organism evidence="1 2">
    <name type="scientific">Cichorium intybus</name>
    <name type="common">Chicory</name>
    <dbReference type="NCBI Taxonomy" id="13427"/>
    <lineage>
        <taxon>Eukaryota</taxon>
        <taxon>Viridiplantae</taxon>
        <taxon>Streptophyta</taxon>
        <taxon>Embryophyta</taxon>
        <taxon>Tracheophyta</taxon>
        <taxon>Spermatophyta</taxon>
        <taxon>Magnoliopsida</taxon>
        <taxon>eudicotyledons</taxon>
        <taxon>Gunneridae</taxon>
        <taxon>Pentapetalae</taxon>
        <taxon>asterids</taxon>
        <taxon>campanulids</taxon>
        <taxon>Asterales</taxon>
        <taxon>Asteraceae</taxon>
        <taxon>Cichorioideae</taxon>
        <taxon>Cichorieae</taxon>
        <taxon>Cichoriinae</taxon>
        <taxon>Cichorium</taxon>
    </lineage>
</organism>
<protein>
    <submittedName>
        <fullName evidence="1">Uncharacterized protein</fullName>
    </submittedName>
</protein>
<reference evidence="2" key="1">
    <citation type="journal article" date="2022" name="Mol. Ecol. Resour.">
        <title>The genomes of chicory, endive, great burdock and yacon provide insights into Asteraceae palaeo-polyploidization history and plant inulin production.</title>
        <authorList>
            <person name="Fan W."/>
            <person name="Wang S."/>
            <person name="Wang H."/>
            <person name="Wang A."/>
            <person name="Jiang F."/>
            <person name="Liu H."/>
            <person name="Zhao H."/>
            <person name="Xu D."/>
            <person name="Zhang Y."/>
        </authorList>
    </citation>
    <scope>NUCLEOTIDE SEQUENCE [LARGE SCALE GENOMIC DNA]</scope>
    <source>
        <strain evidence="2">cv. Punajuju</strain>
    </source>
</reference>